<evidence type="ECO:0000256" key="6">
    <source>
        <dbReference type="ARBA" id="ARBA00023146"/>
    </source>
</evidence>
<keyword evidence="3 7" id="KW-0547">Nucleotide-binding</keyword>
<dbReference type="Gene3D" id="3.40.50.620">
    <property type="entry name" value="HUPs"/>
    <property type="match status" value="1"/>
</dbReference>
<dbReference type="Proteomes" id="UP000238949">
    <property type="component" value="Unassembled WGS sequence"/>
</dbReference>
<dbReference type="HAMAP" id="MF_01428">
    <property type="entry name" value="Glu_Q_tRNA_synth"/>
    <property type="match status" value="1"/>
</dbReference>
<evidence type="ECO:0000256" key="4">
    <source>
        <dbReference type="ARBA" id="ARBA00022833"/>
    </source>
</evidence>
<comment type="similarity">
    <text evidence="7">Belongs to the class-I aminoacyl-tRNA synthetase family. GluQ subfamily.</text>
</comment>
<keyword evidence="2 7" id="KW-0479">Metal-binding</keyword>
<keyword evidence="8" id="KW-0648">Protein biosynthesis</keyword>
<keyword evidence="6 7" id="KW-0030">Aminoacyl-tRNA synthetase</keyword>
<feature type="binding site" evidence="7">
    <location>
        <position position="175"/>
    </location>
    <ligand>
        <name>L-glutamate</name>
        <dbReference type="ChEBI" id="CHEBI:29985"/>
    </ligand>
</feature>
<comment type="function">
    <text evidence="7">Catalyzes the tRNA-independent activation of glutamate in presence of ATP and the subsequent transfer of glutamate onto a tRNA(Asp). Glutamate is transferred on the 2-amino-5-(4,5-dihydroxy-2-cyclopenten-1-yl) moiety of the queuosine in the wobble position of the QUC anticodon.</text>
</comment>
<dbReference type="Pfam" id="PF00749">
    <property type="entry name" value="tRNA-synt_1c"/>
    <property type="match status" value="1"/>
</dbReference>
<dbReference type="RefSeq" id="WP_105934965.1">
    <property type="nucleotide sequence ID" value="NZ_PVNP01000142.1"/>
</dbReference>
<dbReference type="PANTHER" id="PTHR43311:SF1">
    <property type="entry name" value="GLUTAMYL-Q TRNA(ASP) SYNTHETASE"/>
    <property type="match status" value="1"/>
</dbReference>
<keyword evidence="4 7" id="KW-0862">Zinc</keyword>
<dbReference type="GO" id="GO:0008270">
    <property type="term" value="F:zinc ion binding"/>
    <property type="evidence" value="ECO:0007669"/>
    <property type="project" value="UniProtKB-UniRule"/>
</dbReference>
<dbReference type="NCBIfam" id="NF004314">
    <property type="entry name" value="PRK05710.1-3"/>
    <property type="match status" value="1"/>
</dbReference>
<sequence>MNHCSKPSYTGRFAPSPTGPLHFGSLIAALASFLDARANQGRWLVRMEDIDRPRCIAGMDISILDCLAAHELTWDGDVRYQSAQLRNYDEVLQTLSAQQALYACQCTRKQIKASGGVYQGTCRDLKLPPEGNALRLKCDQPVTTFTDQLLGPVEINDPHALEDTVLRRRDGLHSYNLVVVVDDIAQGVNHIVRGSDLLTTTAAHLTLYRQLGAQPPLYAHIPVAATSSGRKLSKQNHARPLDNNRALQNLQHALSFLGFSNIAENHSTISALLNAAIAAWQYNKIPKRHEIIVDGAESTYHNAPES</sequence>
<keyword evidence="5 7" id="KW-0067">ATP-binding</keyword>
<dbReference type="InterPro" id="IPR000924">
    <property type="entry name" value="Glu/Gln-tRNA-synth"/>
</dbReference>
<dbReference type="OrthoDB" id="9807503at2"/>
<keyword evidence="11" id="KW-1185">Reference proteome</keyword>
<gene>
    <name evidence="7" type="primary">gluQ</name>
    <name evidence="10" type="ORF">C6Y40_13020</name>
</gene>
<dbReference type="SUPFAM" id="SSF52374">
    <property type="entry name" value="Nucleotidylyl transferase"/>
    <property type="match status" value="1"/>
</dbReference>
<evidence type="ECO:0000256" key="5">
    <source>
        <dbReference type="ARBA" id="ARBA00022840"/>
    </source>
</evidence>
<dbReference type="InterPro" id="IPR049940">
    <property type="entry name" value="GluQ/Sye"/>
</dbReference>
<evidence type="ECO:0000313" key="11">
    <source>
        <dbReference type="Proteomes" id="UP000238949"/>
    </source>
</evidence>
<dbReference type="NCBIfam" id="TIGR03838">
    <property type="entry name" value="queuosine_YadB"/>
    <property type="match status" value="1"/>
</dbReference>
<feature type="binding site" evidence="7">
    <location>
        <position position="193"/>
    </location>
    <ligand>
        <name>L-glutamate</name>
        <dbReference type="ChEBI" id="CHEBI:29985"/>
    </ligand>
</feature>
<dbReference type="GO" id="GO:0005524">
    <property type="term" value="F:ATP binding"/>
    <property type="evidence" value="ECO:0007669"/>
    <property type="project" value="UniProtKB-KW"/>
</dbReference>
<evidence type="ECO:0000256" key="1">
    <source>
        <dbReference type="ARBA" id="ARBA00022598"/>
    </source>
</evidence>
<accession>A0A2S9V9P2</accession>
<keyword evidence="1 7" id="KW-0436">Ligase</keyword>
<dbReference type="GO" id="GO:0006400">
    <property type="term" value="P:tRNA modification"/>
    <property type="evidence" value="ECO:0007669"/>
    <property type="project" value="InterPro"/>
</dbReference>
<feature type="binding site" evidence="7">
    <location>
        <begin position="12"/>
        <end position="16"/>
    </location>
    <ligand>
        <name>L-glutamate</name>
        <dbReference type="ChEBI" id="CHEBI:29985"/>
    </ligand>
</feature>
<feature type="binding site" evidence="7">
    <location>
        <position position="118"/>
    </location>
    <ligand>
        <name>Zn(2+)</name>
        <dbReference type="ChEBI" id="CHEBI:29105"/>
    </ligand>
</feature>
<evidence type="ECO:0000256" key="2">
    <source>
        <dbReference type="ARBA" id="ARBA00022723"/>
    </source>
</evidence>
<dbReference type="InterPro" id="IPR022380">
    <property type="entry name" value="Glu-Q_tRNA(Asp)_Synthase"/>
</dbReference>
<dbReference type="GO" id="GO:0005829">
    <property type="term" value="C:cytosol"/>
    <property type="evidence" value="ECO:0007669"/>
    <property type="project" value="TreeGrafter"/>
</dbReference>
<dbReference type="InterPro" id="IPR020058">
    <property type="entry name" value="Glu/Gln-tRNA-synth_Ib_cat-dom"/>
</dbReference>
<evidence type="ECO:0000259" key="9">
    <source>
        <dbReference type="Pfam" id="PF00749"/>
    </source>
</evidence>
<feature type="binding site" evidence="7">
    <location>
        <position position="48"/>
    </location>
    <ligand>
        <name>L-glutamate</name>
        <dbReference type="ChEBI" id="CHEBI:29985"/>
    </ligand>
</feature>
<proteinExistence type="inferred from homology"/>
<feature type="binding site" evidence="7">
    <location>
        <position position="106"/>
    </location>
    <ligand>
        <name>Zn(2+)</name>
        <dbReference type="ChEBI" id="CHEBI:29105"/>
    </ligand>
</feature>
<evidence type="ECO:0000256" key="7">
    <source>
        <dbReference type="HAMAP-Rule" id="MF_01428"/>
    </source>
</evidence>
<reference evidence="11" key="1">
    <citation type="journal article" date="2020" name="Int. J. Syst. Evol. Microbiol.">
        <title>Alteromonas alba sp. nov., a marine bacterium isolated from the seawater of the West Pacific Ocean.</title>
        <authorList>
            <person name="Sun C."/>
            <person name="Wu Y.-H."/>
            <person name="Xamxidin M."/>
            <person name="Cheng H."/>
            <person name="Xu X.-W."/>
        </authorList>
    </citation>
    <scope>NUCLEOTIDE SEQUENCE [LARGE SCALE GENOMIC DNA]</scope>
    <source>
        <strain evidence="11">190</strain>
    </source>
</reference>
<dbReference type="FunFam" id="3.40.50.620:FF:000093">
    <property type="entry name" value="Glutamyl-Q tRNA(Asp) synthetase"/>
    <property type="match status" value="1"/>
</dbReference>
<organism evidence="10 11">
    <name type="scientific">Alteromonas alba</name>
    <dbReference type="NCBI Taxonomy" id="2079529"/>
    <lineage>
        <taxon>Bacteria</taxon>
        <taxon>Pseudomonadati</taxon>
        <taxon>Pseudomonadota</taxon>
        <taxon>Gammaproteobacteria</taxon>
        <taxon>Alteromonadales</taxon>
        <taxon>Alteromonadaceae</taxon>
        <taxon>Alteromonas/Salinimonas group</taxon>
        <taxon>Alteromonas</taxon>
    </lineage>
</organism>
<comment type="cofactor">
    <cofactor evidence="7">
        <name>Zn(2+)</name>
        <dbReference type="ChEBI" id="CHEBI:29105"/>
    </cofactor>
    <text evidence="7">Binds 1 zinc ion per subunit.</text>
</comment>
<feature type="domain" description="Glutamyl/glutaminyl-tRNA synthetase class Ib catalytic" evidence="9">
    <location>
        <begin position="12"/>
        <end position="238"/>
    </location>
</feature>
<evidence type="ECO:0000256" key="3">
    <source>
        <dbReference type="ARBA" id="ARBA00022741"/>
    </source>
</evidence>
<comment type="caution">
    <text evidence="10">The sequence shown here is derived from an EMBL/GenBank/DDBJ whole genome shotgun (WGS) entry which is preliminary data.</text>
</comment>
<dbReference type="EC" id="6.1.1.-" evidence="7"/>
<protein>
    <recommendedName>
        <fullName evidence="7">Glutamyl-Q tRNA(Asp) synthetase</fullName>
        <shortName evidence="7">Glu-Q-RSs</shortName>
        <ecNumber evidence="7">6.1.1.-</ecNumber>
    </recommendedName>
</protein>
<dbReference type="GO" id="GO:0006424">
    <property type="term" value="P:glutamyl-tRNA aminoacylation"/>
    <property type="evidence" value="ECO:0007669"/>
    <property type="project" value="InterPro"/>
</dbReference>
<dbReference type="InterPro" id="IPR014729">
    <property type="entry name" value="Rossmann-like_a/b/a_fold"/>
</dbReference>
<feature type="binding site" evidence="7">
    <location>
        <position position="234"/>
    </location>
    <ligand>
        <name>ATP</name>
        <dbReference type="ChEBI" id="CHEBI:30616"/>
    </ligand>
</feature>
<dbReference type="AlphaFoldDB" id="A0A2S9V9P2"/>
<name>A0A2S9V9P2_9ALTE</name>
<feature type="short sequence motif" description="'KMSKS' region" evidence="7">
    <location>
        <begin position="231"/>
        <end position="235"/>
    </location>
</feature>
<dbReference type="PANTHER" id="PTHR43311">
    <property type="entry name" value="GLUTAMATE--TRNA LIGASE"/>
    <property type="match status" value="1"/>
</dbReference>
<dbReference type="EMBL" id="PVNP01000142">
    <property type="protein sequence ID" value="PRO73186.1"/>
    <property type="molecule type" value="Genomic_DNA"/>
</dbReference>
<evidence type="ECO:0000256" key="8">
    <source>
        <dbReference type="RuleBase" id="RU363037"/>
    </source>
</evidence>
<evidence type="ECO:0000313" key="10">
    <source>
        <dbReference type="EMBL" id="PRO73186.1"/>
    </source>
</evidence>
<feature type="binding site" evidence="7">
    <location>
        <position position="122"/>
    </location>
    <ligand>
        <name>Zn(2+)</name>
        <dbReference type="ChEBI" id="CHEBI:29105"/>
    </ligand>
</feature>
<dbReference type="PRINTS" id="PR00987">
    <property type="entry name" value="TRNASYNTHGLU"/>
</dbReference>
<feature type="binding site" evidence="7">
    <location>
        <position position="104"/>
    </location>
    <ligand>
        <name>Zn(2+)</name>
        <dbReference type="ChEBI" id="CHEBI:29105"/>
    </ligand>
</feature>
<feature type="short sequence motif" description="'HIGH' region" evidence="7">
    <location>
        <begin position="15"/>
        <end position="25"/>
    </location>
</feature>
<dbReference type="GO" id="GO:0004818">
    <property type="term" value="F:glutamate-tRNA ligase activity"/>
    <property type="evidence" value="ECO:0007669"/>
    <property type="project" value="TreeGrafter"/>
</dbReference>